<dbReference type="EMBL" id="VSSQ01115235">
    <property type="protein sequence ID" value="MPN50769.1"/>
    <property type="molecule type" value="Genomic_DNA"/>
</dbReference>
<sequence length="116" mass="13336">MRHKQFPGSTVFIARERHFIDHSIKVLLIFITDKKFILMRVNTVFHILYAREEHFERIGRPVGRDIPLFRCSRACTGDKDMLFGLAAIHISAEAGILLFINQFTCLGIQCLSVYPG</sequence>
<accession>A0A645IJX0</accession>
<organism evidence="1">
    <name type="scientific">bioreactor metagenome</name>
    <dbReference type="NCBI Taxonomy" id="1076179"/>
    <lineage>
        <taxon>unclassified sequences</taxon>
        <taxon>metagenomes</taxon>
        <taxon>ecological metagenomes</taxon>
    </lineage>
</organism>
<protein>
    <submittedName>
        <fullName evidence="1">Uncharacterized protein</fullName>
    </submittedName>
</protein>
<name>A0A645IJX0_9ZZZZ</name>
<proteinExistence type="predicted"/>
<gene>
    <name evidence="1" type="ORF">SDC9_198402</name>
</gene>
<reference evidence="1" key="1">
    <citation type="submission" date="2019-08" db="EMBL/GenBank/DDBJ databases">
        <authorList>
            <person name="Kucharzyk K."/>
            <person name="Murdoch R.W."/>
            <person name="Higgins S."/>
            <person name="Loffler F."/>
        </authorList>
    </citation>
    <scope>NUCLEOTIDE SEQUENCE</scope>
</reference>
<comment type="caution">
    <text evidence="1">The sequence shown here is derived from an EMBL/GenBank/DDBJ whole genome shotgun (WGS) entry which is preliminary data.</text>
</comment>
<evidence type="ECO:0000313" key="1">
    <source>
        <dbReference type="EMBL" id="MPN50769.1"/>
    </source>
</evidence>
<dbReference type="AlphaFoldDB" id="A0A645IJX0"/>